<keyword evidence="3" id="KW-1185">Reference proteome</keyword>
<dbReference type="EMBL" id="JAGYPE010000007">
    <property type="protein sequence ID" value="MBS4186341.1"/>
    <property type="molecule type" value="Genomic_DNA"/>
</dbReference>
<dbReference type="EMBL" id="JAGYPE020000093">
    <property type="protein sequence ID" value="MCH6269361.1"/>
    <property type="molecule type" value="Genomic_DNA"/>
</dbReference>
<reference evidence="1" key="1">
    <citation type="submission" date="2021-05" db="EMBL/GenBank/DDBJ databases">
        <title>Novel Bacillus species.</title>
        <authorList>
            <person name="Liu G."/>
        </authorList>
    </citation>
    <scope>NUCLEOTIDE SEQUENCE</scope>
    <source>
        <strain evidence="1 3">FJAT-50051</strain>
    </source>
</reference>
<gene>
    <name evidence="2" type="ORF">KHB02_027905</name>
    <name evidence="1" type="ORF">KHB02_33775</name>
</gene>
<comment type="caution">
    <text evidence="1">The sequence shown here is derived from an EMBL/GenBank/DDBJ whole genome shotgun (WGS) entry which is preliminary data.</text>
</comment>
<accession>A0A942T792</accession>
<evidence type="ECO:0000313" key="1">
    <source>
        <dbReference type="EMBL" id="MBS4186341.1"/>
    </source>
</evidence>
<dbReference type="InterPro" id="IPR029470">
    <property type="entry name" value="PDDEXK_4"/>
</dbReference>
<proteinExistence type="predicted"/>
<sequence length="356" mass="41849">MNKSNIFLEYKDIIEKATRFKQAKREKTVFSIGGRGHYENPISDVLAFFIDSREEHGFGTLLLSSIINLLNISNEITNLDAEFIEVVEREAITANGNRIDLVIAGSDWVLVIENKIYHYLNNPLNDYESYINTRYPDKTPYYAILSINEIYGVPAPWKNILYHDLIFEVKKNAGPYMFNSTNGKWLFFLHDFLLNLEEVIGEYKVDQKMIDFVQENYSKILNLIEVRDNYITSIKKQFTAVINEVSVTEVIEKIHNWSPRVAIRFYCPDVWGKETNLVLVLLPDGKFKIYYYVYGIEKSKQEFENTKLLYRGYQDWKEGKETILCYKSELTYDLNGAKEEFKLIVQHLNNYFKNLE</sequence>
<name>A0A942T792_9BACI</name>
<dbReference type="Proteomes" id="UP000677265">
    <property type="component" value="Unassembled WGS sequence"/>
</dbReference>
<organism evidence="1">
    <name type="scientific">Neobacillus citreus</name>
    <dbReference type="NCBI Taxonomy" id="2833578"/>
    <lineage>
        <taxon>Bacteria</taxon>
        <taxon>Bacillati</taxon>
        <taxon>Bacillota</taxon>
        <taxon>Bacilli</taxon>
        <taxon>Bacillales</taxon>
        <taxon>Bacillaceae</taxon>
        <taxon>Neobacillus</taxon>
    </lineage>
</organism>
<evidence type="ECO:0000313" key="3">
    <source>
        <dbReference type="Proteomes" id="UP000677265"/>
    </source>
</evidence>
<evidence type="ECO:0000313" key="2">
    <source>
        <dbReference type="EMBL" id="MCH6269361.1"/>
    </source>
</evidence>
<protein>
    <submittedName>
        <fullName evidence="1">PD-(D/E)XK nuclease family protein</fullName>
    </submittedName>
</protein>
<dbReference type="RefSeq" id="WP_213146160.1">
    <property type="nucleotide sequence ID" value="NZ_JAGYPE020000093.1"/>
</dbReference>
<dbReference type="AlphaFoldDB" id="A0A942T792"/>
<dbReference type="Pfam" id="PF14281">
    <property type="entry name" value="PDDEXK_4"/>
    <property type="match status" value="1"/>
</dbReference>